<dbReference type="PRINTS" id="PR00237">
    <property type="entry name" value="GPCRRHODOPSN"/>
</dbReference>
<dbReference type="Pfam" id="PF10324">
    <property type="entry name" value="7TM_GPCR_Srw"/>
    <property type="match status" value="2"/>
</dbReference>
<dbReference type="Gene3D" id="1.20.1070.10">
    <property type="entry name" value="Rhodopsin 7-helix transmembrane proteins"/>
    <property type="match status" value="2"/>
</dbReference>
<dbReference type="InterPro" id="IPR017452">
    <property type="entry name" value="GPCR_Rhodpsn_7TM"/>
</dbReference>
<dbReference type="GO" id="GO:0008528">
    <property type="term" value="F:G protein-coupled peptide receptor activity"/>
    <property type="evidence" value="ECO:0007669"/>
    <property type="project" value="InterPro"/>
</dbReference>
<feature type="domain" description="G-protein coupled receptors family 1 profile" evidence="7">
    <location>
        <begin position="62"/>
        <end position="434"/>
    </location>
</feature>
<feature type="compositionally biased region" description="Acidic residues" evidence="5">
    <location>
        <begin position="1"/>
        <end position="12"/>
    </location>
</feature>
<feature type="transmembrane region" description="Helical" evidence="6">
    <location>
        <begin position="418"/>
        <end position="437"/>
    </location>
</feature>
<feature type="compositionally biased region" description="Basic and acidic residues" evidence="5">
    <location>
        <begin position="554"/>
        <end position="571"/>
    </location>
</feature>
<dbReference type="GO" id="GO:0005886">
    <property type="term" value="C:plasma membrane"/>
    <property type="evidence" value="ECO:0007669"/>
    <property type="project" value="TreeGrafter"/>
</dbReference>
<accession>A0A183BZI3</accession>
<reference evidence="8" key="2">
    <citation type="submission" date="2014-05" db="EMBL/GenBank/DDBJ databases">
        <title>The genome and life-stage specific transcriptomes of Globodera pallida elucidate key aspects of plant parasitism by a cyst nematode.</title>
        <authorList>
            <person name="Cotton J.A."/>
            <person name="Lilley C.J."/>
            <person name="Jones L.M."/>
            <person name="Kikuchi T."/>
            <person name="Reid A.J."/>
            <person name="Thorpe P."/>
            <person name="Tsai I.J."/>
            <person name="Beasley H."/>
            <person name="Blok V."/>
            <person name="Cock P.J.A."/>
            <person name="Van den Akker S.E."/>
            <person name="Holroyd N."/>
            <person name="Hunt M."/>
            <person name="Mantelin S."/>
            <person name="Naghra H."/>
            <person name="Pain A."/>
            <person name="Palomares-Rius J.E."/>
            <person name="Zarowiecki M."/>
            <person name="Berriman M."/>
            <person name="Jones J.T."/>
            <person name="Urwin P.E."/>
        </authorList>
    </citation>
    <scope>NUCLEOTIDE SEQUENCE [LARGE SCALE GENOMIC DNA]</scope>
    <source>
        <strain evidence="8">Lindley</strain>
    </source>
</reference>
<keyword evidence="2 6" id="KW-0812">Transmembrane</keyword>
<evidence type="ECO:0000313" key="9">
    <source>
        <dbReference type="WBParaSite" id="GPLIN_000602400"/>
    </source>
</evidence>
<dbReference type="WBParaSite" id="GPLIN_000602400">
    <property type="protein sequence ID" value="GPLIN_000602400"/>
    <property type="gene ID" value="GPLIN_000602400"/>
</dbReference>
<evidence type="ECO:0000256" key="4">
    <source>
        <dbReference type="ARBA" id="ARBA00023136"/>
    </source>
</evidence>
<dbReference type="PROSITE" id="PS50262">
    <property type="entry name" value="G_PROTEIN_RECEP_F1_2"/>
    <property type="match status" value="1"/>
</dbReference>
<feature type="transmembrane region" description="Helical" evidence="6">
    <location>
        <begin position="330"/>
        <end position="355"/>
    </location>
</feature>
<dbReference type="PANTHER" id="PTHR46273">
    <property type="entry name" value="MYOSUPPRESSIN RECEPTOR 1, ISOFORM B-RELATED"/>
    <property type="match status" value="1"/>
</dbReference>
<evidence type="ECO:0000256" key="3">
    <source>
        <dbReference type="ARBA" id="ARBA00022989"/>
    </source>
</evidence>
<feature type="compositionally biased region" description="Basic and acidic residues" evidence="5">
    <location>
        <begin position="601"/>
        <end position="617"/>
    </location>
</feature>
<feature type="region of interest" description="Disordered" evidence="5">
    <location>
        <begin position="537"/>
        <end position="630"/>
    </location>
</feature>
<dbReference type="PANTHER" id="PTHR46273:SF16">
    <property type="entry name" value="G-PROTEIN COUPLED RECEPTORS FAMILY 1 PROFILE DOMAIN-CONTAINING PROTEIN"/>
    <property type="match status" value="1"/>
</dbReference>
<feature type="transmembrane region" description="Helical" evidence="6">
    <location>
        <begin position="376"/>
        <end position="398"/>
    </location>
</feature>
<evidence type="ECO:0000256" key="6">
    <source>
        <dbReference type="SAM" id="Phobius"/>
    </source>
</evidence>
<dbReference type="Proteomes" id="UP000050741">
    <property type="component" value="Unassembled WGS sequence"/>
</dbReference>
<dbReference type="SUPFAM" id="SSF81321">
    <property type="entry name" value="Family A G protein-coupled receptor-like"/>
    <property type="match status" value="1"/>
</dbReference>
<keyword evidence="8" id="KW-1185">Reference proteome</keyword>
<feature type="transmembrane region" description="Helical" evidence="6">
    <location>
        <begin position="186"/>
        <end position="207"/>
    </location>
</feature>
<feature type="transmembrane region" description="Helical" evidence="6">
    <location>
        <begin position="82"/>
        <end position="106"/>
    </location>
</feature>
<comment type="subcellular location">
    <subcellularLocation>
        <location evidence="1">Membrane</location>
    </subcellularLocation>
</comment>
<feature type="region of interest" description="Disordered" evidence="5">
    <location>
        <begin position="1"/>
        <end position="20"/>
    </location>
</feature>
<sequence>MSAVEVEYDDETQSPQRSSCEIGSLEMPPSEWLFSGAASFQQSYGQVHPYLAAVLCVVGTLMNAVTVLVLSRPSMRSPVNVLLSAVAVCDIVVMSSYLVFVVHFLLTAASRCEPSDFSYAWALFMASAVKERHAKTLKICQIFHAHASVIFHAASIWMTVSLAQIRVLTIRRATAGPSTPLITERFTVLLAVLMLCAMTLVNLPNFLTFEIMEVSSNSMLPCLQSSDPADMDDHSISTAKAVGTSNSSAVPHSNDISNAQMLNFTTLNVSNHYEHFTITTATPRMRRHGTDRHTQPNSEAFGTKEHFAYTVRAHDSDCMKLKLAFWSNGMIFKVIPCLLLTLSIWALLRIIADVAHKRRNLAQVMRKKVPKDHTTPMLAAVLLIFLLAELPQGLFLVLNGIFSAESFHKRVYLPLGDLMDLLSLINSAVGFFIYVGMSRKFRTVFLQLLFSAFGCLARAELFLAPVLRPMLKLVWPCHLCKSGKRRRETVGENGGGEDAGGVRGIHQSLRRLRERLELGEEFSETLQLLEDTAQRRFSASVSGGENGQKRRGRKASERLPSEGRLSAEHSRNSKRKALAKTRSRSTEQYNQYRTASGRAKSVVDGDKRGRNAESEARWKRRTSGTSGASCLLSGTEQYQQQQRQHELLGMQNGGAADSFGRGRKQFGGGGRRRWMNWRRKMSGWTSTEATTKTERVQLSLCPSSVVGIPPLTLALSCSAGITAAAASVGVHLLQLEQPPTAPAPSCSSSSPFAPSRRCSSHLSAVLLTLPTAGHAVRRRTSDLTQGNNFLQVPKRPSAMLSIEEKQSKRASFLSLNGHNEGGGDEGGHQGGQMCQVEKPRKRISFNLPNWEEEQPQQKGTGMMQSLNSLGIVQQFRRWSMKDAEEGRTSKETEADGGGVAKNAVVLKNGRDELTNLNASNSKGNQRHAFARIWDRWNREQQLESREGDGCQPTD</sequence>
<keyword evidence="4 6" id="KW-0472">Membrane</keyword>
<reference evidence="8" key="1">
    <citation type="submission" date="2013-12" db="EMBL/GenBank/DDBJ databases">
        <authorList>
            <person name="Aslett M."/>
        </authorList>
    </citation>
    <scope>NUCLEOTIDE SEQUENCE [LARGE SCALE GENOMIC DNA]</scope>
    <source>
        <strain evidence="8">Lindley</strain>
    </source>
</reference>
<protein>
    <submittedName>
        <fullName evidence="9">G_PROTEIN_RECEP_F1_2 domain-containing protein</fullName>
    </submittedName>
</protein>
<dbReference type="AlphaFoldDB" id="A0A183BZI3"/>
<evidence type="ECO:0000259" key="7">
    <source>
        <dbReference type="PROSITE" id="PS50262"/>
    </source>
</evidence>
<evidence type="ECO:0000256" key="5">
    <source>
        <dbReference type="SAM" id="MobiDB-lite"/>
    </source>
</evidence>
<feature type="compositionally biased region" description="Basic residues" evidence="5">
    <location>
        <begin position="572"/>
        <end position="583"/>
    </location>
</feature>
<feature type="transmembrane region" description="Helical" evidence="6">
    <location>
        <begin position="444"/>
        <end position="467"/>
    </location>
</feature>
<organism evidence="8 9">
    <name type="scientific">Globodera pallida</name>
    <name type="common">Potato cyst nematode worm</name>
    <name type="synonym">Heterodera pallida</name>
    <dbReference type="NCBI Taxonomy" id="36090"/>
    <lineage>
        <taxon>Eukaryota</taxon>
        <taxon>Metazoa</taxon>
        <taxon>Ecdysozoa</taxon>
        <taxon>Nematoda</taxon>
        <taxon>Chromadorea</taxon>
        <taxon>Rhabditida</taxon>
        <taxon>Tylenchina</taxon>
        <taxon>Tylenchomorpha</taxon>
        <taxon>Tylenchoidea</taxon>
        <taxon>Heteroderidae</taxon>
        <taxon>Heteroderinae</taxon>
        <taxon>Globodera</taxon>
    </lineage>
</organism>
<dbReference type="InterPro" id="IPR019427">
    <property type="entry name" value="7TM_GPCR_serpentine_rcpt_Srw"/>
</dbReference>
<reference evidence="9" key="3">
    <citation type="submission" date="2016-06" db="UniProtKB">
        <authorList>
            <consortium name="WormBaseParasite"/>
        </authorList>
    </citation>
    <scope>IDENTIFICATION</scope>
</reference>
<proteinExistence type="predicted"/>
<dbReference type="CDD" id="cd14978">
    <property type="entry name" value="7tmA_FMRFamide_R-like"/>
    <property type="match status" value="1"/>
</dbReference>
<feature type="transmembrane region" description="Helical" evidence="6">
    <location>
        <begin position="142"/>
        <end position="165"/>
    </location>
</feature>
<name>A0A183BZI3_GLOPA</name>
<evidence type="ECO:0000256" key="2">
    <source>
        <dbReference type="ARBA" id="ARBA00022692"/>
    </source>
</evidence>
<dbReference type="InterPro" id="IPR000276">
    <property type="entry name" value="GPCR_Rhodpsn"/>
</dbReference>
<evidence type="ECO:0000313" key="8">
    <source>
        <dbReference type="Proteomes" id="UP000050741"/>
    </source>
</evidence>
<keyword evidence="3 6" id="KW-1133">Transmembrane helix</keyword>
<evidence type="ECO:0000256" key="1">
    <source>
        <dbReference type="ARBA" id="ARBA00004370"/>
    </source>
</evidence>
<dbReference type="InterPro" id="IPR053219">
    <property type="entry name" value="GPCR_Dmsr-1"/>
</dbReference>
<feature type="transmembrane region" description="Helical" evidence="6">
    <location>
        <begin position="50"/>
        <end position="70"/>
    </location>
</feature>